<feature type="transmembrane region" description="Helical" evidence="1">
    <location>
        <begin position="212"/>
        <end position="235"/>
    </location>
</feature>
<evidence type="ECO:0000313" key="3">
    <source>
        <dbReference type="Proteomes" id="UP000269721"/>
    </source>
</evidence>
<keyword evidence="3" id="KW-1185">Reference proteome</keyword>
<gene>
    <name evidence="2" type="ORF">BDK51DRAFT_48367</name>
</gene>
<keyword evidence="1" id="KW-0812">Transmembrane</keyword>
<dbReference type="AlphaFoldDB" id="A0A4P9W030"/>
<reference evidence="3" key="1">
    <citation type="journal article" date="2018" name="Nat. Microbiol.">
        <title>Leveraging single-cell genomics to expand the fungal tree of life.</title>
        <authorList>
            <person name="Ahrendt S.R."/>
            <person name="Quandt C.A."/>
            <person name="Ciobanu D."/>
            <person name="Clum A."/>
            <person name="Salamov A."/>
            <person name="Andreopoulos B."/>
            <person name="Cheng J.F."/>
            <person name="Woyke T."/>
            <person name="Pelin A."/>
            <person name="Henrissat B."/>
            <person name="Reynolds N.K."/>
            <person name="Benny G.L."/>
            <person name="Smith M.E."/>
            <person name="James T.Y."/>
            <person name="Grigoriev I.V."/>
        </authorList>
    </citation>
    <scope>NUCLEOTIDE SEQUENCE [LARGE SCALE GENOMIC DNA]</scope>
</reference>
<keyword evidence="1" id="KW-1133">Transmembrane helix</keyword>
<protein>
    <submittedName>
        <fullName evidence="2">Uncharacterized protein</fullName>
    </submittedName>
</protein>
<accession>A0A4P9W030</accession>
<dbReference type="Proteomes" id="UP000269721">
    <property type="component" value="Unassembled WGS sequence"/>
</dbReference>
<evidence type="ECO:0000313" key="2">
    <source>
        <dbReference type="EMBL" id="RKO85459.1"/>
    </source>
</evidence>
<sequence>MPVMFCLPPSPLAPPFFPSVFWIYHSNVDRIYHDVQISWQGMNLPQEKQIYGNSYLDVNSESLTLKTPLPYFIEYTVDDVQFSAQMCVQYVQYAPPRQRRACPATCHQARHRPCFEKFTAAFWEKILVGRTPEQRAAHAASFEQFMADTEENVASGNSIDGNVPRSSMRIKNGRSFTGSYYRWHHRMRRGPRVPQMDGEIGLSREIRFKRSLWRAAVMLAAYMMLAEAYLLLLMGGERGGRAQMRLWFFIPLAPDAGWDNHNLKAKTTVTSGRHKQSLGPPYHSPWEVELARR</sequence>
<organism evidence="2 3">
    <name type="scientific">Blyttiomyces helicus</name>
    <dbReference type="NCBI Taxonomy" id="388810"/>
    <lineage>
        <taxon>Eukaryota</taxon>
        <taxon>Fungi</taxon>
        <taxon>Fungi incertae sedis</taxon>
        <taxon>Chytridiomycota</taxon>
        <taxon>Chytridiomycota incertae sedis</taxon>
        <taxon>Chytridiomycetes</taxon>
        <taxon>Chytridiomycetes incertae sedis</taxon>
        <taxon>Blyttiomyces</taxon>
    </lineage>
</organism>
<evidence type="ECO:0000256" key="1">
    <source>
        <dbReference type="SAM" id="Phobius"/>
    </source>
</evidence>
<name>A0A4P9W030_9FUNG</name>
<keyword evidence="1" id="KW-0472">Membrane</keyword>
<dbReference type="InterPro" id="IPR008922">
    <property type="entry name" value="Di-copper_centre_dom_sf"/>
</dbReference>
<dbReference type="SUPFAM" id="SSF48056">
    <property type="entry name" value="Di-copper centre-containing domain"/>
    <property type="match status" value="1"/>
</dbReference>
<dbReference type="EMBL" id="KZ999053">
    <property type="protein sequence ID" value="RKO85459.1"/>
    <property type="molecule type" value="Genomic_DNA"/>
</dbReference>
<proteinExistence type="predicted"/>